<feature type="coiled-coil region" evidence="8">
    <location>
        <begin position="48"/>
        <end position="97"/>
    </location>
</feature>
<sequence length="260" mass="29477">MSRIIKQSNQTDHQSPYTLLLHTFHKERDDEPFVETNEAVKAQTDTLVKNARTEAKRLLDEANAEIEAAKTAIQNERLAAEEEAKRLHEQARRSGEEEGYRDGLAKGHNEYSEQIAQATEVVQSAKVDYDAYLRHAEVDILDLACALAKKMTNVTMQEQEGYASFLKAAIQEVHEETEVLIHVHPSHYEATIQRRSEYEALFTIAERIRFFPDPNIEEDGCVILTPKGRMDASITTQLHRLKTELTALLEEGQGSANESD</sequence>
<keyword evidence="3" id="KW-0813">Transport</keyword>
<organism evidence="10 11">
    <name type="scientific">Geomicrobium sediminis</name>
    <dbReference type="NCBI Taxonomy" id="1347788"/>
    <lineage>
        <taxon>Bacteria</taxon>
        <taxon>Bacillati</taxon>
        <taxon>Bacillota</taxon>
        <taxon>Bacilli</taxon>
        <taxon>Bacillales</taxon>
        <taxon>Geomicrobium</taxon>
    </lineage>
</organism>
<keyword evidence="10" id="KW-0969">Cilium</keyword>
<dbReference type="PANTHER" id="PTHR34982">
    <property type="entry name" value="YOP PROTEINS TRANSLOCATION PROTEIN L"/>
    <property type="match status" value="1"/>
</dbReference>
<comment type="function">
    <text evidence="1">Needed for flagellar regrowth and assembly.</text>
</comment>
<keyword evidence="6" id="KW-1006">Bacterial flagellum protein export</keyword>
<keyword evidence="8" id="KW-0175">Coiled coil</keyword>
<evidence type="ECO:0000256" key="1">
    <source>
        <dbReference type="ARBA" id="ARBA00003041"/>
    </source>
</evidence>
<keyword evidence="5" id="KW-0653">Protein transport</keyword>
<comment type="similarity">
    <text evidence="2">Belongs to the FliH family.</text>
</comment>
<evidence type="ECO:0000313" key="11">
    <source>
        <dbReference type="Proteomes" id="UP000741863"/>
    </source>
</evidence>
<keyword evidence="4" id="KW-1005">Bacterial flagellum biogenesis</keyword>
<dbReference type="InterPro" id="IPR018035">
    <property type="entry name" value="Flagellar_FliH/T3SS_HrpE"/>
</dbReference>
<dbReference type="Proteomes" id="UP000741863">
    <property type="component" value="Unassembled WGS sequence"/>
</dbReference>
<protein>
    <recommendedName>
        <fullName evidence="7">Flagellar assembly protein FliH</fullName>
    </recommendedName>
</protein>
<keyword evidence="10" id="KW-0966">Cell projection</keyword>
<comment type="caution">
    <text evidence="10">The sequence shown here is derived from an EMBL/GenBank/DDBJ whole genome shotgun (WGS) entry which is preliminary data.</text>
</comment>
<evidence type="ECO:0000313" key="10">
    <source>
        <dbReference type="EMBL" id="MBM7632591.1"/>
    </source>
</evidence>
<dbReference type="NCBIfam" id="TIGR03825">
    <property type="entry name" value="FliH_bacil"/>
    <property type="match status" value="1"/>
</dbReference>
<evidence type="ECO:0000256" key="5">
    <source>
        <dbReference type="ARBA" id="ARBA00022927"/>
    </source>
</evidence>
<evidence type="ECO:0000256" key="3">
    <source>
        <dbReference type="ARBA" id="ARBA00022448"/>
    </source>
</evidence>
<feature type="domain" description="Flagellar assembly protein FliH/Type III secretion system HrpE" evidence="9">
    <location>
        <begin position="113"/>
        <end position="241"/>
    </location>
</feature>
<dbReference type="Pfam" id="PF02108">
    <property type="entry name" value="FliH"/>
    <property type="match status" value="1"/>
</dbReference>
<evidence type="ECO:0000256" key="6">
    <source>
        <dbReference type="ARBA" id="ARBA00023225"/>
    </source>
</evidence>
<keyword evidence="10" id="KW-0282">Flagellum</keyword>
<dbReference type="InterPro" id="IPR051472">
    <property type="entry name" value="T3SS_Stator/FliH"/>
</dbReference>
<reference evidence="10 11" key="1">
    <citation type="submission" date="2021-01" db="EMBL/GenBank/DDBJ databases">
        <title>Genomic Encyclopedia of Type Strains, Phase IV (KMG-IV): sequencing the most valuable type-strain genomes for metagenomic binning, comparative biology and taxonomic classification.</title>
        <authorList>
            <person name="Goeker M."/>
        </authorList>
    </citation>
    <scope>NUCLEOTIDE SEQUENCE [LARGE SCALE GENOMIC DNA]</scope>
    <source>
        <strain evidence="10 11">DSM 25540</strain>
    </source>
</reference>
<gene>
    <name evidence="10" type="ORF">JOD17_001685</name>
</gene>
<evidence type="ECO:0000256" key="4">
    <source>
        <dbReference type="ARBA" id="ARBA00022795"/>
    </source>
</evidence>
<evidence type="ECO:0000256" key="7">
    <source>
        <dbReference type="NCBIfam" id="TIGR03825"/>
    </source>
</evidence>
<proteinExistence type="inferred from homology"/>
<evidence type="ECO:0000259" key="9">
    <source>
        <dbReference type="Pfam" id="PF02108"/>
    </source>
</evidence>
<evidence type="ECO:0000256" key="2">
    <source>
        <dbReference type="ARBA" id="ARBA00006602"/>
    </source>
</evidence>
<dbReference type="RefSeq" id="WP_204696905.1">
    <property type="nucleotide sequence ID" value="NZ_JAFBEC010000004.1"/>
</dbReference>
<evidence type="ECO:0000256" key="8">
    <source>
        <dbReference type="SAM" id="Coils"/>
    </source>
</evidence>
<name>A0ABS2PB64_9BACL</name>
<accession>A0ABS2PB64</accession>
<dbReference type="PANTHER" id="PTHR34982:SF1">
    <property type="entry name" value="FLAGELLAR ASSEMBLY PROTEIN FLIH"/>
    <property type="match status" value="1"/>
</dbReference>
<dbReference type="InterPro" id="IPR022524">
    <property type="entry name" value="FliH_Bacilli"/>
</dbReference>
<keyword evidence="11" id="KW-1185">Reference proteome</keyword>
<dbReference type="EMBL" id="JAFBEC010000004">
    <property type="protein sequence ID" value="MBM7632591.1"/>
    <property type="molecule type" value="Genomic_DNA"/>
</dbReference>